<sequence length="80" mass="8984">MTDEQDASSDLMTFYDCNRLYVDTDRADLQDDSDAAYEKTALNFVQLLGTIGNADYCLMGGDDEDFDFRVDEYLGVLACV</sequence>
<dbReference type="OrthoDB" id="3596450at2759"/>
<dbReference type="HOGENOM" id="CLU_2590388_0_0_1"/>
<dbReference type="Proteomes" id="UP000019374">
    <property type="component" value="Unassembled WGS sequence"/>
</dbReference>
<name>T4ZWA8_OPHSC</name>
<evidence type="ECO:0000313" key="2">
    <source>
        <dbReference type="Proteomes" id="UP000019374"/>
    </source>
</evidence>
<gene>
    <name evidence="1" type="ORF">OCS_06908</name>
</gene>
<protein>
    <submittedName>
        <fullName evidence="1">Uncharacterized protein</fullName>
    </submittedName>
</protein>
<dbReference type="AlphaFoldDB" id="T4ZWA8"/>
<accession>T4ZWA8</accession>
<reference evidence="1 2" key="1">
    <citation type="journal article" date="2013" name="Chin. Sci. Bull.">
        <title>Genome survey uncovers the secrets of sex and lifestyle in caterpillar fungus.</title>
        <authorList>
            <person name="Hu X."/>
            <person name="Zhang Y."/>
            <person name="Xiao G."/>
            <person name="Zheng P."/>
            <person name="Xia Y."/>
            <person name="Zhang X."/>
            <person name="St Leger R.J."/>
            <person name="Liu X."/>
            <person name="Wang C."/>
        </authorList>
    </citation>
    <scope>NUCLEOTIDE SEQUENCE [LARGE SCALE GENOMIC DNA]</scope>
    <source>
        <strain evidence="2">Co18 / CGMCC 3.14243</strain>
        <tissue evidence="1">Fruit-body</tissue>
    </source>
</reference>
<dbReference type="EMBL" id="KE660720">
    <property type="protein sequence ID" value="EQK97379.1"/>
    <property type="molecule type" value="Genomic_DNA"/>
</dbReference>
<evidence type="ECO:0000313" key="1">
    <source>
        <dbReference type="EMBL" id="EQK97379.1"/>
    </source>
</evidence>
<proteinExistence type="predicted"/>
<organism evidence="1 2">
    <name type="scientific">Ophiocordyceps sinensis (strain Co18 / CGMCC 3.14243)</name>
    <name type="common">Yarsagumba caterpillar fungus</name>
    <name type="synonym">Hirsutella sinensis</name>
    <dbReference type="NCBI Taxonomy" id="911162"/>
    <lineage>
        <taxon>Eukaryota</taxon>
        <taxon>Fungi</taxon>
        <taxon>Dikarya</taxon>
        <taxon>Ascomycota</taxon>
        <taxon>Pezizomycotina</taxon>
        <taxon>Sordariomycetes</taxon>
        <taxon>Hypocreomycetidae</taxon>
        <taxon>Hypocreales</taxon>
        <taxon>Ophiocordycipitaceae</taxon>
        <taxon>Ophiocordyceps</taxon>
    </lineage>
</organism>